<dbReference type="InterPro" id="IPR000245">
    <property type="entry name" value="ATPase_proteolipid_csu"/>
</dbReference>
<keyword evidence="3 11" id="KW-0813">Transport</keyword>
<evidence type="ECO:0000256" key="1">
    <source>
        <dbReference type="ARBA" id="ARBA00004128"/>
    </source>
</evidence>
<evidence type="ECO:0000256" key="7">
    <source>
        <dbReference type="ARBA" id="ARBA00023065"/>
    </source>
</evidence>
<evidence type="ECO:0000256" key="4">
    <source>
        <dbReference type="ARBA" id="ARBA00022692"/>
    </source>
</evidence>
<dbReference type="EMBL" id="PDLM01000001">
    <property type="protein sequence ID" value="RDW89606.1"/>
    <property type="molecule type" value="Genomic_DNA"/>
</dbReference>
<protein>
    <recommendedName>
        <fullName evidence="11">V-type proton ATPase proteolipid subunit</fullName>
    </recommendedName>
</protein>
<name>A0A3D8STH6_9HELO</name>
<feature type="domain" description="V-ATPase proteolipid subunit C-like" evidence="12">
    <location>
        <begin position="92"/>
        <end position="151"/>
    </location>
</feature>
<dbReference type="InterPro" id="IPR035921">
    <property type="entry name" value="F/V-ATP_Csub_sf"/>
</dbReference>
<evidence type="ECO:0000256" key="11">
    <source>
        <dbReference type="RuleBase" id="RU363060"/>
    </source>
</evidence>
<feature type="domain" description="V-ATPase proteolipid subunit C-like" evidence="12">
    <location>
        <begin position="16"/>
        <end position="75"/>
    </location>
</feature>
<sequence length="163" mass="16972">MDQDRCPVYASFFGMMGCSVSITLCCLGAAYGTAKSSIGISAVSVMHPDMMVRNLMPVVLSGILGIYGLVVSVIISTELKEKSALHTNFLQLGAGLSVGLSCLSAGLTIGIAGDAGVRGSAQQPRLFVGMMLILIFSEVLGIYGLIIALLMLTQSTTNVTMCI</sequence>
<feature type="transmembrane region" description="Helical" evidence="11">
    <location>
        <begin position="126"/>
        <end position="152"/>
    </location>
</feature>
<reference evidence="13 14" key="1">
    <citation type="journal article" date="2018" name="IMA Fungus">
        <title>IMA Genome-F 9: Draft genome sequence of Annulohypoxylon stygium, Aspergillus mulundensis, Berkeleyomyces basicola (syn. Thielaviopsis basicola), Ceratocystis smalleyi, two Cercospora beticola strains, Coleophoma cylindrospora, Fusarium fracticaudum, Phialophora cf. hyalina, and Morchella septimelata.</title>
        <authorList>
            <person name="Wingfield B.D."/>
            <person name="Bills G.F."/>
            <person name="Dong Y."/>
            <person name="Huang W."/>
            <person name="Nel W.J."/>
            <person name="Swalarsk-Parry B.S."/>
            <person name="Vaghefi N."/>
            <person name="Wilken P.M."/>
            <person name="An Z."/>
            <person name="de Beer Z.W."/>
            <person name="De Vos L."/>
            <person name="Chen L."/>
            <person name="Duong T.A."/>
            <person name="Gao Y."/>
            <person name="Hammerbacher A."/>
            <person name="Kikkert J.R."/>
            <person name="Li Y."/>
            <person name="Li H."/>
            <person name="Li K."/>
            <person name="Li Q."/>
            <person name="Liu X."/>
            <person name="Ma X."/>
            <person name="Naidoo K."/>
            <person name="Pethybridge S.J."/>
            <person name="Sun J."/>
            <person name="Steenkamp E.T."/>
            <person name="van der Nest M.A."/>
            <person name="van Wyk S."/>
            <person name="Wingfield M.J."/>
            <person name="Xiong C."/>
            <person name="Yue Q."/>
            <person name="Zhang X."/>
        </authorList>
    </citation>
    <scope>NUCLEOTIDE SEQUENCE [LARGE SCALE GENOMIC DNA]</scope>
    <source>
        <strain evidence="13 14">BP6252</strain>
    </source>
</reference>
<comment type="caution">
    <text evidence="13">The sequence shown here is derived from an EMBL/GenBank/DDBJ whole genome shotgun (WGS) entry which is preliminary data.</text>
</comment>
<dbReference type="GO" id="GO:0005774">
    <property type="term" value="C:vacuolar membrane"/>
    <property type="evidence" value="ECO:0007669"/>
    <property type="project" value="UniProtKB-SubCell"/>
</dbReference>
<dbReference type="InterPro" id="IPR011555">
    <property type="entry name" value="ATPase_proteolipid_su_C_euk"/>
</dbReference>
<evidence type="ECO:0000256" key="10">
    <source>
        <dbReference type="ARBA" id="ARBA00046480"/>
    </source>
</evidence>
<organism evidence="13 14">
    <name type="scientific">Coleophoma cylindrospora</name>
    <dbReference type="NCBI Taxonomy" id="1849047"/>
    <lineage>
        <taxon>Eukaryota</taxon>
        <taxon>Fungi</taxon>
        <taxon>Dikarya</taxon>
        <taxon>Ascomycota</taxon>
        <taxon>Pezizomycotina</taxon>
        <taxon>Leotiomycetes</taxon>
        <taxon>Helotiales</taxon>
        <taxon>Dermateaceae</taxon>
        <taxon>Coleophoma</taxon>
    </lineage>
</organism>
<dbReference type="CDD" id="cd18176">
    <property type="entry name" value="ATP-synt_Vo_c_ATP6C_rpt2"/>
    <property type="match status" value="1"/>
</dbReference>
<accession>A0A3D8STH6</accession>
<dbReference type="GO" id="GO:0033179">
    <property type="term" value="C:proton-transporting V-type ATPase, V0 domain"/>
    <property type="evidence" value="ECO:0007669"/>
    <property type="project" value="InterPro"/>
</dbReference>
<feature type="transmembrane region" description="Helical" evidence="11">
    <location>
        <begin position="55"/>
        <end position="77"/>
    </location>
</feature>
<dbReference type="PRINTS" id="PR00122">
    <property type="entry name" value="VACATPASE"/>
</dbReference>
<comment type="subcellular location">
    <subcellularLocation>
        <location evidence="1 11">Vacuole membrane</location>
        <topology evidence="1 11">Multi-pass membrane protein</topology>
    </subcellularLocation>
</comment>
<evidence type="ECO:0000256" key="8">
    <source>
        <dbReference type="ARBA" id="ARBA00023136"/>
    </source>
</evidence>
<evidence type="ECO:0000313" key="14">
    <source>
        <dbReference type="Proteomes" id="UP000256645"/>
    </source>
</evidence>
<evidence type="ECO:0000256" key="5">
    <source>
        <dbReference type="ARBA" id="ARBA00022781"/>
    </source>
</evidence>
<evidence type="ECO:0000256" key="6">
    <source>
        <dbReference type="ARBA" id="ARBA00022989"/>
    </source>
</evidence>
<keyword evidence="7 11" id="KW-0406">Ion transport</keyword>
<keyword evidence="5 11" id="KW-0375">Hydrogen ion transport</keyword>
<evidence type="ECO:0000313" key="13">
    <source>
        <dbReference type="EMBL" id="RDW89606.1"/>
    </source>
</evidence>
<dbReference type="Proteomes" id="UP000256645">
    <property type="component" value="Unassembled WGS sequence"/>
</dbReference>
<dbReference type="Pfam" id="PF00137">
    <property type="entry name" value="ATP-synt_C"/>
    <property type="match status" value="2"/>
</dbReference>
<dbReference type="PANTHER" id="PTHR10263">
    <property type="entry name" value="V-TYPE PROTON ATPASE PROTEOLIPID SUBUNIT"/>
    <property type="match status" value="1"/>
</dbReference>
<dbReference type="GO" id="GO:0046961">
    <property type="term" value="F:proton-transporting ATPase activity, rotational mechanism"/>
    <property type="evidence" value="ECO:0007669"/>
    <property type="project" value="InterPro"/>
</dbReference>
<dbReference type="SUPFAM" id="SSF81333">
    <property type="entry name" value="F1F0 ATP synthase subunit C"/>
    <property type="match status" value="2"/>
</dbReference>
<dbReference type="Gene3D" id="1.20.120.610">
    <property type="entry name" value="lithium bound rotor ring of v- atpase"/>
    <property type="match status" value="1"/>
</dbReference>
<dbReference type="InterPro" id="IPR002379">
    <property type="entry name" value="ATPase_proteolipid_c-like_dom"/>
</dbReference>
<keyword evidence="11" id="KW-0926">Vacuole</keyword>
<proteinExistence type="inferred from homology"/>
<evidence type="ECO:0000259" key="12">
    <source>
        <dbReference type="Pfam" id="PF00137"/>
    </source>
</evidence>
<dbReference type="AlphaFoldDB" id="A0A3D8STH6"/>
<comment type="subunit">
    <text evidence="10 11">V-ATPase is a heteromultimeric enzyme composed of a peripheral catalytic V1 complex (components A to H) attached to an integral membrane V0 proton pore complex (components: a, c, c', c'', d, e, f and VOA1). The decameric c-ring forms the proton-conducting pore, and is composed of eight proteolipid subunits c, one subunit c' and one subunit c''.</text>
</comment>
<feature type="transmembrane region" description="Helical" evidence="11">
    <location>
        <begin position="89"/>
        <end position="114"/>
    </location>
</feature>
<comment type="function">
    <text evidence="11">Proton-conducting pore forming of the V0 complex of vacuolar(H+)-ATPase (V-ATPase), a multisubunit enzyme composed of a peripheral complex (V1) that hydrolyzes ATP and a membrane integral complex (V0) that translocates protons. V-ATPase is responsible for acidifying and maintaining the pH of intracellular compartments.</text>
</comment>
<dbReference type="CDD" id="cd18175">
    <property type="entry name" value="ATP-synt_Vo_c_ATP6C_rpt1"/>
    <property type="match status" value="1"/>
</dbReference>
<keyword evidence="4 11" id="KW-0812">Transmembrane</keyword>
<dbReference type="STRING" id="1849047.A0A3D8STH6"/>
<feature type="transmembrane region" description="Helical" evidence="11">
    <location>
        <begin position="12"/>
        <end position="34"/>
    </location>
</feature>
<keyword evidence="6 11" id="KW-1133">Transmembrane helix</keyword>
<comment type="similarity">
    <text evidence="2 11">Belongs to the V-ATPase proteolipid subunit family.</text>
</comment>
<dbReference type="NCBIfam" id="TIGR01100">
    <property type="entry name" value="V_ATP_synt_C"/>
    <property type="match status" value="1"/>
</dbReference>
<dbReference type="PROSITE" id="PS51257">
    <property type="entry name" value="PROKAR_LIPOPROTEIN"/>
    <property type="match status" value="1"/>
</dbReference>
<keyword evidence="14" id="KW-1185">Reference proteome</keyword>
<dbReference type="OrthoDB" id="1744869at2759"/>
<evidence type="ECO:0000256" key="2">
    <source>
        <dbReference type="ARBA" id="ARBA00007296"/>
    </source>
</evidence>
<gene>
    <name evidence="13" type="ORF">BP6252_01638</name>
</gene>
<keyword evidence="8 11" id="KW-0472">Membrane</keyword>
<evidence type="ECO:0000256" key="3">
    <source>
        <dbReference type="ARBA" id="ARBA00022448"/>
    </source>
</evidence>
<evidence type="ECO:0000256" key="9">
    <source>
        <dbReference type="ARBA" id="ARBA00045519"/>
    </source>
</evidence>
<comment type="function">
    <text evidence="9">Proton-conducting pore forming subunit of the V0 complex of vacuolar(H+)-ATPase (V-ATPase), a multisubunit enzyme composed of a peripheral complex (V1) that hydrolyzes ATP and a membrane integral complex (V0) that translocates protons. V-ATPase is responsible for acidifying and maintaining the pH of intracellular compartments.</text>
</comment>
<dbReference type="FunFam" id="1.20.120.610:FF:000001">
    <property type="entry name" value="V-type proton ATPase proteolipid subunit"/>
    <property type="match status" value="1"/>
</dbReference>